<dbReference type="PANTHER" id="PTHR11757:SF19">
    <property type="entry name" value="PROLYL ENDOPEPTIDASE-LIKE"/>
    <property type="match status" value="1"/>
</dbReference>
<reference evidence="5 6" key="1">
    <citation type="submission" date="2019-01" db="EMBL/GenBank/DDBJ databases">
        <title>Sequencing of cultivated peanut Arachis hypogaea provides insights into genome evolution and oil improvement.</title>
        <authorList>
            <person name="Chen X."/>
        </authorList>
    </citation>
    <scope>NUCLEOTIDE SEQUENCE [LARGE SCALE GENOMIC DNA]</scope>
    <source>
        <strain evidence="6">cv. Fuhuasheng</strain>
        <tissue evidence="5">Leaves</tissue>
    </source>
</reference>
<keyword evidence="3" id="KW-0645">Protease</keyword>
<evidence type="ECO:0000256" key="2">
    <source>
        <dbReference type="ARBA" id="ARBA00045448"/>
    </source>
</evidence>
<dbReference type="AlphaFoldDB" id="A0A445CRH0"/>
<organism evidence="5 6">
    <name type="scientific">Arachis hypogaea</name>
    <name type="common">Peanut</name>
    <dbReference type="NCBI Taxonomy" id="3818"/>
    <lineage>
        <taxon>Eukaryota</taxon>
        <taxon>Viridiplantae</taxon>
        <taxon>Streptophyta</taxon>
        <taxon>Embryophyta</taxon>
        <taxon>Tracheophyta</taxon>
        <taxon>Spermatophyta</taxon>
        <taxon>Magnoliopsida</taxon>
        <taxon>eudicotyledons</taxon>
        <taxon>Gunneridae</taxon>
        <taxon>Pentapetalae</taxon>
        <taxon>rosids</taxon>
        <taxon>fabids</taxon>
        <taxon>Fabales</taxon>
        <taxon>Fabaceae</taxon>
        <taxon>Papilionoideae</taxon>
        <taxon>50 kb inversion clade</taxon>
        <taxon>dalbergioids sensu lato</taxon>
        <taxon>Dalbergieae</taxon>
        <taxon>Pterocarpus clade</taxon>
        <taxon>Arachis</taxon>
    </lineage>
</organism>
<proteinExistence type="inferred from homology"/>
<name>A0A445CRH0_ARAHY</name>
<dbReference type="EC" id="3.4.21.-" evidence="3"/>
<dbReference type="GO" id="GO:0006508">
    <property type="term" value="P:proteolysis"/>
    <property type="evidence" value="ECO:0007669"/>
    <property type="project" value="UniProtKB-KW"/>
</dbReference>
<dbReference type="InterPro" id="IPR029058">
    <property type="entry name" value="AB_hydrolase_fold"/>
</dbReference>
<feature type="domain" description="Peptidase S9 prolyl oligopeptidase catalytic" evidence="4">
    <location>
        <begin position="1"/>
        <end position="190"/>
    </location>
</feature>
<gene>
    <name evidence="5" type="ORF">Ahy_A06g028617</name>
</gene>
<dbReference type="Pfam" id="PF00326">
    <property type="entry name" value="Peptidase_S9"/>
    <property type="match status" value="1"/>
</dbReference>
<dbReference type="InterPro" id="IPR001375">
    <property type="entry name" value="Peptidase_S9_cat"/>
</dbReference>
<comment type="function">
    <text evidence="2">Serine peptidase whose precise substrate specificity remains unclear. Does not cleave peptides after a arginine or lysine residue. Regulates trans-Golgi network morphology and sorting by regulating the membrane binding of the AP-1 complex. May play a role in the regulation of synaptic vesicle exocytosis.</text>
</comment>
<dbReference type="EMBL" id="SDMP01000006">
    <property type="protein sequence ID" value="RYR53473.1"/>
    <property type="molecule type" value="Genomic_DNA"/>
</dbReference>
<keyword evidence="6" id="KW-1185">Reference proteome</keyword>
<evidence type="ECO:0000256" key="1">
    <source>
        <dbReference type="ARBA" id="ARBA00005228"/>
    </source>
</evidence>
<evidence type="ECO:0000313" key="6">
    <source>
        <dbReference type="Proteomes" id="UP000289738"/>
    </source>
</evidence>
<keyword evidence="3" id="KW-0378">Hydrolase</keyword>
<dbReference type="PANTHER" id="PTHR11757">
    <property type="entry name" value="PROTEASE FAMILY S9A OLIGOPEPTIDASE"/>
    <property type="match status" value="1"/>
</dbReference>
<comment type="similarity">
    <text evidence="1 3">Belongs to the peptidase S9A family.</text>
</comment>
<comment type="caution">
    <text evidence="5">The sequence shown here is derived from an EMBL/GenBank/DDBJ whole genome shotgun (WGS) entry which is preliminary data.</text>
</comment>
<dbReference type="Proteomes" id="UP000289738">
    <property type="component" value="Chromosome A06"/>
</dbReference>
<dbReference type="STRING" id="3818.A0A445CRH0"/>
<evidence type="ECO:0000313" key="5">
    <source>
        <dbReference type="EMBL" id="RYR53473.1"/>
    </source>
</evidence>
<sequence>MGRPWYENGKFLKKKNIFTDFIACAEYLIENKFCSKESLCIGGRSAGGLLIGAVLNMRPDLFKAAVAGVPFVDVLTTMLDPTIPLTTSEWKEWGDPRKEEFYFYIKSYFPVDDVKAQNYPHILVTAGLNDPRVIYSEPSKFVAKMRDMKTDDNILLFKCELGAGHFSKPGRFEKLQEDAFTYIFILKALNMMNELKF</sequence>
<dbReference type="Gene3D" id="3.40.50.1820">
    <property type="entry name" value="alpha/beta hydrolase"/>
    <property type="match status" value="1"/>
</dbReference>
<dbReference type="InterPro" id="IPR002470">
    <property type="entry name" value="Peptidase_S9A"/>
</dbReference>
<protein>
    <recommendedName>
        <fullName evidence="3">Prolyl endopeptidase</fullName>
        <ecNumber evidence="3">3.4.21.-</ecNumber>
    </recommendedName>
</protein>
<dbReference type="GO" id="GO:0004252">
    <property type="term" value="F:serine-type endopeptidase activity"/>
    <property type="evidence" value="ECO:0007669"/>
    <property type="project" value="UniProtKB-UniRule"/>
</dbReference>
<dbReference type="OrthoDB" id="248387at2759"/>
<dbReference type="GO" id="GO:0005829">
    <property type="term" value="C:cytosol"/>
    <property type="evidence" value="ECO:0007669"/>
    <property type="project" value="TreeGrafter"/>
</dbReference>
<accession>A0A445CRH0</accession>
<evidence type="ECO:0000259" key="4">
    <source>
        <dbReference type="Pfam" id="PF00326"/>
    </source>
</evidence>
<dbReference type="InterPro" id="IPR051543">
    <property type="entry name" value="Serine_Peptidase_S9A"/>
</dbReference>
<dbReference type="SUPFAM" id="SSF53474">
    <property type="entry name" value="alpha/beta-Hydrolases"/>
    <property type="match status" value="1"/>
</dbReference>
<dbReference type="PRINTS" id="PR00862">
    <property type="entry name" value="PROLIGOPTASE"/>
</dbReference>
<evidence type="ECO:0000256" key="3">
    <source>
        <dbReference type="RuleBase" id="RU368024"/>
    </source>
</evidence>
<keyword evidence="3" id="KW-0720">Serine protease</keyword>